<dbReference type="Proteomes" id="UP000033115">
    <property type="component" value="Chromosome"/>
</dbReference>
<evidence type="ECO:0008006" key="3">
    <source>
        <dbReference type="Google" id="ProtNLM"/>
    </source>
</evidence>
<dbReference type="EMBL" id="CP009933">
    <property type="protein sequence ID" value="AKA71016.1"/>
    <property type="molecule type" value="Genomic_DNA"/>
</dbReference>
<dbReference type="AlphaFoldDB" id="A0A0E3GRW2"/>
<dbReference type="KEGG" id="csq:CSCA_3891"/>
<evidence type="ECO:0000313" key="1">
    <source>
        <dbReference type="EMBL" id="AKA71016.1"/>
    </source>
</evidence>
<proteinExistence type="predicted"/>
<dbReference type="STRING" id="1548.CSCA_3891"/>
<sequence>MAGIWNINSTYNVNTKRMFSKLSFEVGQNFAARIMNLDKLTGEVLLKLLDGWQFSAKIQNGVDILPQSLMRFQVEGFEDGKLQLKILNPDNKKNNTEEDSIDFLLKSKSINVDKEDYPLLNKMIKHEMPLTKENISNMKTIVDFMDKIKQNPEEENAFIGKYIQSKNVLPDSLKGQEIKSTLKSFFNQLKNLSEDQILIFAENNIDLTENNIKSFNDMFKKPGNLYKEIKNIEQQVLKDNIQKQPEGNVKSEKIYINAEQGKQIVENSSENVTYKQSNNYINTTENQGKNINSDKSINDNKSVTNSNVKNGEGNLENNNAAVKIENKVKEQSTDEIKNTITNKDIETGETIEKEIKNYVSKNNINDKEKIVDNIAKAIKEQINEKTQEMKSIIERVLEKSSDTKLEAFSNIAQVLDKNMNDFKIFNTMSNSYYYMDLPLNVDNSEYQCKLMIKDERKKGKKIDSTNVKIAASVNTNNMGVVDAYIKVNNYNMDINIKCDGPWIKLLDNGKDRIFNGLMDIGYNLNIYVNERKQEVNIVNCREFFQDDNLGLIDRKV</sequence>
<organism evidence="1 2">
    <name type="scientific">Clostridium scatologenes</name>
    <dbReference type="NCBI Taxonomy" id="1548"/>
    <lineage>
        <taxon>Bacteria</taxon>
        <taxon>Bacillati</taxon>
        <taxon>Bacillota</taxon>
        <taxon>Clostridia</taxon>
        <taxon>Eubacteriales</taxon>
        <taxon>Clostridiaceae</taxon>
        <taxon>Clostridium</taxon>
    </lineage>
</organism>
<gene>
    <name evidence="1" type="ORF">CSCA_3891</name>
</gene>
<keyword evidence="2" id="KW-1185">Reference proteome</keyword>
<reference evidence="1 2" key="1">
    <citation type="journal article" date="2015" name="J. Biotechnol.">
        <title>Complete genome sequence of a malodorant-producing acetogen, Clostridium scatologenes ATCC 25775(T).</title>
        <authorList>
            <person name="Zhu Z."/>
            <person name="Guo T."/>
            <person name="Zheng H."/>
            <person name="Song T."/>
            <person name="Ouyang P."/>
            <person name="Xie J."/>
        </authorList>
    </citation>
    <scope>NUCLEOTIDE SEQUENCE [LARGE SCALE GENOMIC DNA]</scope>
    <source>
        <strain evidence="1 2">ATCC 25775</strain>
    </source>
</reference>
<name>A0A0E3GRW2_CLOSL</name>
<accession>A0A0E3GRW2</accession>
<dbReference type="HOGENOM" id="CLU_035694_0_0_9"/>
<dbReference type="RefSeq" id="WP_029159191.1">
    <property type="nucleotide sequence ID" value="NZ_CP009933.1"/>
</dbReference>
<protein>
    <recommendedName>
        <fullName evidence="3">Rhoptry protein</fullName>
    </recommendedName>
</protein>
<evidence type="ECO:0000313" key="2">
    <source>
        <dbReference type="Proteomes" id="UP000033115"/>
    </source>
</evidence>